<protein>
    <submittedName>
        <fullName evidence="2">Uncharacterized protein</fullName>
    </submittedName>
</protein>
<feature type="region of interest" description="Disordered" evidence="1">
    <location>
        <begin position="1"/>
        <end position="20"/>
    </location>
</feature>
<feature type="compositionally biased region" description="Pro residues" evidence="1">
    <location>
        <begin position="281"/>
        <end position="291"/>
    </location>
</feature>
<dbReference type="GO" id="GO:0006361">
    <property type="term" value="P:transcription initiation at RNA polymerase I promoter"/>
    <property type="evidence" value="ECO:0007669"/>
    <property type="project" value="TreeGrafter"/>
</dbReference>
<gene>
    <name evidence="2" type="ORF">JAAARDRAFT_651069</name>
</gene>
<dbReference type="OrthoDB" id="2240312at2759"/>
<feature type="region of interest" description="Disordered" evidence="1">
    <location>
        <begin position="254"/>
        <end position="327"/>
    </location>
</feature>
<feature type="compositionally biased region" description="Basic and acidic residues" evidence="1">
    <location>
        <begin position="202"/>
        <end position="211"/>
    </location>
</feature>
<proteinExistence type="predicted"/>
<dbReference type="GO" id="GO:0000500">
    <property type="term" value="C:RNA polymerase I upstream activating factor complex"/>
    <property type="evidence" value="ECO:0007669"/>
    <property type="project" value="InterPro"/>
</dbReference>
<dbReference type="GO" id="GO:0042790">
    <property type="term" value="P:nucleolar large rRNA transcription by RNA polymerase I"/>
    <property type="evidence" value="ECO:0007669"/>
    <property type="project" value="InterPro"/>
</dbReference>
<dbReference type="GO" id="GO:0000182">
    <property type="term" value="F:rDNA binding"/>
    <property type="evidence" value="ECO:0007669"/>
    <property type="project" value="TreeGrafter"/>
</dbReference>
<feature type="region of interest" description="Disordered" evidence="1">
    <location>
        <begin position="162"/>
        <end position="211"/>
    </location>
</feature>
<name>A0A067PYS8_9AGAM</name>
<accession>A0A067PYS8</accession>
<feature type="compositionally biased region" description="Acidic residues" evidence="1">
    <location>
        <begin position="8"/>
        <end position="18"/>
    </location>
</feature>
<organism evidence="2 3">
    <name type="scientific">Jaapia argillacea MUCL 33604</name>
    <dbReference type="NCBI Taxonomy" id="933084"/>
    <lineage>
        <taxon>Eukaryota</taxon>
        <taxon>Fungi</taxon>
        <taxon>Dikarya</taxon>
        <taxon>Basidiomycota</taxon>
        <taxon>Agaricomycotina</taxon>
        <taxon>Agaricomycetes</taxon>
        <taxon>Agaricomycetidae</taxon>
        <taxon>Jaapiales</taxon>
        <taxon>Jaapiaceae</taxon>
        <taxon>Jaapia</taxon>
    </lineage>
</organism>
<dbReference type="InterPro" id="IPR039601">
    <property type="entry name" value="Rrn5"/>
</dbReference>
<sequence length="411" mass="46276">MDGVVVGNDDEDPSDSEAADAPLNSAYLSQFKSHLSDFQAHLLGIVKGQPLPPSYFPPTGYWTSAEKDSFFHLLCIHSRFRPDLIAAGLKSKTVADVCAYLELLEVAAAGTADDDEEDDVGQRLTRDTMDATMEMSEDWIDFEETQSQMIINLEPTWDRSTLQTSRSDELKAKQSEVRAKRGKGRTEEGERDRAGEKKRKREWMEWSNERKEKWAGEDAFRVLDVTALKVLGHILRKDEEARYLVEQDEERIEGLSIPQVQDHPGPSTLSQPTRDGNHRPTTPPSPRPSSPHGPHSPTTQTQPQPNPVHPPPPPTPPTSQLSPQHPDVATKNVSTCVANALKPPVDKLIPASSVSKQVDAERVTKVTHHRLRKSINSSFPNLRRLLGKVVMIRMMIRLERERKRGRLKKWH</sequence>
<dbReference type="PANTHER" id="PTHR28079:SF1">
    <property type="entry name" value="RNA POLYMERASE I-SPECIFIC TRANSCRIPTION INITIATION FACTOR RRN5"/>
    <property type="match status" value="1"/>
</dbReference>
<evidence type="ECO:0000313" key="2">
    <source>
        <dbReference type="EMBL" id="KDQ59045.1"/>
    </source>
</evidence>
<dbReference type="EMBL" id="KL197716">
    <property type="protein sequence ID" value="KDQ59045.1"/>
    <property type="molecule type" value="Genomic_DNA"/>
</dbReference>
<keyword evidence="3" id="KW-1185">Reference proteome</keyword>
<dbReference type="Proteomes" id="UP000027265">
    <property type="component" value="Unassembled WGS sequence"/>
</dbReference>
<feature type="compositionally biased region" description="Basic and acidic residues" evidence="1">
    <location>
        <begin position="166"/>
        <end position="195"/>
    </location>
</feature>
<dbReference type="PANTHER" id="PTHR28079">
    <property type="entry name" value="RNA POLYMERASE I-SPECIFIC TRANSCRIPTION INITIATION FACTOR RRN5"/>
    <property type="match status" value="1"/>
</dbReference>
<dbReference type="InParanoid" id="A0A067PYS8"/>
<dbReference type="HOGENOM" id="CLU_669143_0_0_1"/>
<feature type="compositionally biased region" description="Low complexity" evidence="1">
    <location>
        <begin position="292"/>
        <end position="303"/>
    </location>
</feature>
<feature type="compositionally biased region" description="Pro residues" evidence="1">
    <location>
        <begin position="304"/>
        <end position="317"/>
    </location>
</feature>
<reference evidence="3" key="1">
    <citation type="journal article" date="2014" name="Proc. Natl. Acad. Sci. U.S.A.">
        <title>Extensive sampling of basidiomycete genomes demonstrates inadequacy of the white-rot/brown-rot paradigm for wood decay fungi.</title>
        <authorList>
            <person name="Riley R."/>
            <person name="Salamov A.A."/>
            <person name="Brown D.W."/>
            <person name="Nagy L.G."/>
            <person name="Floudas D."/>
            <person name="Held B.W."/>
            <person name="Levasseur A."/>
            <person name="Lombard V."/>
            <person name="Morin E."/>
            <person name="Otillar R."/>
            <person name="Lindquist E.A."/>
            <person name="Sun H."/>
            <person name="LaButti K.M."/>
            <person name="Schmutz J."/>
            <person name="Jabbour D."/>
            <person name="Luo H."/>
            <person name="Baker S.E."/>
            <person name="Pisabarro A.G."/>
            <person name="Walton J.D."/>
            <person name="Blanchette R.A."/>
            <person name="Henrissat B."/>
            <person name="Martin F."/>
            <person name="Cullen D."/>
            <person name="Hibbett D.S."/>
            <person name="Grigoriev I.V."/>
        </authorList>
    </citation>
    <scope>NUCLEOTIDE SEQUENCE [LARGE SCALE GENOMIC DNA]</scope>
    <source>
        <strain evidence="3">MUCL 33604</strain>
    </source>
</reference>
<evidence type="ECO:0000256" key="1">
    <source>
        <dbReference type="SAM" id="MobiDB-lite"/>
    </source>
</evidence>
<dbReference type="GO" id="GO:0001181">
    <property type="term" value="F:RNA polymerase I general transcription initiation factor activity"/>
    <property type="evidence" value="ECO:0007669"/>
    <property type="project" value="TreeGrafter"/>
</dbReference>
<evidence type="ECO:0000313" key="3">
    <source>
        <dbReference type="Proteomes" id="UP000027265"/>
    </source>
</evidence>
<dbReference type="AlphaFoldDB" id="A0A067PYS8"/>